<evidence type="ECO:0000313" key="3">
    <source>
        <dbReference type="Proteomes" id="UP000815325"/>
    </source>
</evidence>
<dbReference type="EMBL" id="MU070262">
    <property type="protein sequence ID" value="KAF5828676.1"/>
    <property type="molecule type" value="Genomic_DNA"/>
</dbReference>
<feature type="region of interest" description="Disordered" evidence="1">
    <location>
        <begin position="51"/>
        <end position="97"/>
    </location>
</feature>
<feature type="compositionally biased region" description="Basic and acidic residues" evidence="1">
    <location>
        <begin position="394"/>
        <end position="404"/>
    </location>
</feature>
<protein>
    <recommendedName>
        <fullName evidence="4">Encoded protein</fullName>
    </recommendedName>
</protein>
<comment type="caution">
    <text evidence="2">The sequence shown here is derived from an EMBL/GenBank/DDBJ whole genome shotgun (WGS) entry which is preliminary data.</text>
</comment>
<feature type="compositionally biased region" description="Basic and acidic residues" evidence="1">
    <location>
        <begin position="342"/>
        <end position="358"/>
    </location>
</feature>
<name>A0ABQ7G252_DUNSA</name>
<feature type="compositionally biased region" description="Polar residues" evidence="1">
    <location>
        <begin position="268"/>
        <end position="294"/>
    </location>
</feature>
<keyword evidence="3" id="KW-1185">Reference proteome</keyword>
<feature type="region of interest" description="Disordered" evidence="1">
    <location>
        <begin position="232"/>
        <end position="304"/>
    </location>
</feature>
<evidence type="ECO:0000313" key="2">
    <source>
        <dbReference type="EMBL" id="KAF5828676.1"/>
    </source>
</evidence>
<feature type="compositionally biased region" description="Low complexity" evidence="1">
    <location>
        <begin position="166"/>
        <end position="194"/>
    </location>
</feature>
<accession>A0ABQ7G252</accession>
<feature type="compositionally biased region" description="Low complexity" evidence="1">
    <location>
        <begin position="408"/>
        <end position="428"/>
    </location>
</feature>
<feature type="compositionally biased region" description="Basic and acidic residues" evidence="1">
    <location>
        <begin position="246"/>
        <end position="255"/>
    </location>
</feature>
<proteinExistence type="predicted"/>
<feature type="region of interest" description="Disordered" evidence="1">
    <location>
        <begin position="164"/>
        <end position="194"/>
    </location>
</feature>
<reference evidence="2" key="1">
    <citation type="submission" date="2017-08" db="EMBL/GenBank/DDBJ databases">
        <authorList>
            <person name="Polle J.E."/>
            <person name="Barry K."/>
            <person name="Cushman J."/>
            <person name="Schmutz J."/>
            <person name="Tran D."/>
            <person name="Hathwaick L.T."/>
            <person name="Yim W.C."/>
            <person name="Jenkins J."/>
            <person name="Mckie-Krisberg Z.M."/>
            <person name="Prochnik S."/>
            <person name="Lindquist E."/>
            <person name="Dockter R.B."/>
            <person name="Adam C."/>
            <person name="Molina H."/>
            <person name="Bunkerborg J."/>
            <person name="Jin E."/>
            <person name="Buchheim M."/>
            <person name="Magnuson J."/>
        </authorList>
    </citation>
    <scope>NUCLEOTIDE SEQUENCE</scope>
    <source>
        <strain evidence="2">CCAP 19/18</strain>
    </source>
</reference>
<evidence type="ECO:0000256" key="1">
    <source>
        <dbReference type="SAM" id="MobiDB-lite"/>
    </source>
</evidence>
<feature type="region of interest" description="Disordered" evidence="1">
    <location>
        <begin position="333"/>
        <end position="442"/>
    </location>
</feature>
<dbReference type="Proteomes" id="UP000815325">
    <property type="component" value="Unassembled WGS sequence"/>
</dbReference>
<gene>
    <name evidence="2" type="ORF">DUNSADRAFT_17224</name>
</gene>
<feature type="compositionally biased region" description="Polar residues" evidence="1">
    <location>
        <begin position="54"/>
        <end position="73"/>
    </location>
</feature>
<sequence length="503" mass="51635">MLLDHIERQLHQRAKGGPPKRAPLNQQALGWGLHPNDATELATLLQDHGLAVSQEGSPSRLKSSSTRCSTPRSASRRSRGLAQRIRDATPLDITPGQGLDWSKLSLVASTDELKAEEAAHHLGSGDNDGGTPEAQGQEPAAFQMDVNSGGTVFFCLFDLPDPPRPSSALSQRSSVSAATAPPSTTTNTPATAHLPTIGSISKAATQRCGCATTPLSAFSSGTATDMRGAEQGLFRRSTTAVEDEKEGPGAKDGRRSWGGGVHRGGSVTARSSPAGSRLQSPSTSVAFGRTSSSTESKRAASARVDASLQNVGRAGVRGQRGTLALETVPSASVMTAWGEGDETGKDAKDNQGDSKEEGGPGGLASKEVQEGGCAETGRCGEGAGGEGKAPPVGGDREKGGDHGGRTYSRSNSNSSCSSGSIIISGASAPTKEGSDDQDSSGGGLFCNPLAGLERVQGCTMWSSWGAGVQQRAEGCQAWTGACVGMHFGWMAPLMALMTAPLQH</sequence>
<evidence type="ECO:0008006" key="4">
    <source>
        <dbReference type="Google" id="ProtNLM"/>
    </source>
</evidence>
<organism evidence="2 3">
    <name type="scientific">Dunaliella salina</name>
    <name type="common">Green alga</name>
    <name type="synonym">Protococcus salinus</name>
    <dbReference type="NCBI Taxonomy" id="3046"/>
    <lineage>
        <taxon>Eukaryota</taxon>
        <taxon>Viridiplantae</taxon>
        <taxon>Chlorophyta</taxon>
        <taxon>core chlorophytes</taxon>
        <taxon>Chlorophyceae</taxon>
        <taxon>CS clade</taxon>
        <taxon>Chlamydomonadales</taxon>
        <taxon>Dunaliellaceae</taxon>
        <taxon>Dunaliella</taxon>
    </lineage>
</organism>